<proteinExistence type="predicted"/>
<dbReference type="RefSeq" id="WP_374346683.1">
    <property type="nucleotide sequence ID" value="NZ_JBHTLQ010000003.1"/>
</dbReference>
<dbReference type="InterPro" id="IPR020348">
    <property type="entry name" value="Uncharacterised_YvaD"/>
</dbReference>
<organism evidence="2 3">
    <name type="scientific">Phenylobacterium conjunctum</name>
    <dbReference type="NCBI Taxonomy" id="1298959"/>
    <lineage>
        <taxon>Bacteria</taxon>
        <taxon>Pseudomonadati</taxon>
        <taxon>Pseudomonadota</taxon>
        <taxon>Alphaproteobacteria</taxon>
        <taxon>Caulobacterales</taxon>
        <taxon>Caulobacteraceae</taxon>
        <taxon>Phenylobacterium</taxon>
    </lineage>
</organism>
<dbReference type="Pfam" id="PF17314">
    <property type="entry name" value="DUF5360"/>
    <property type="match status" value="1"/>
</dbReference>
<keyword evidence="1" id="KW-0472">Membrane</keyword>
<keyword evidence="1" id="KW-1133">Transmembrane helix</keyword>
<name>A0ABW3SWH0_9CAUL</name>
<feature type="transmembrane region" description="Helical" evidence="1">
    <location>
        <begin position="81"/>
        <end position="104"/>
    </location>
</feature>
<feature type="transmembrane region" description="Helical" evidence="1">
    <location>
        <begin position="50"/>
        <end position="69"/>
    </location>
</feature>
<evidence type="ECO:0000313" key="2">
    <source>
        <dbReference type="EMBL" id="MFD1189279.1"/>
    </source>
</evidence>
<keyword evidence="3" id="KW-1185">Reference proteome</keyword>
<evidence type="ECO:0000313" key="3">
    <source>
        <dbReference type="Proteomes" id="UP001597216"/>
    </source>
</evidence>
<evidence type="ECO:0000256" key="1">
    <source>
        <dbReference type="SAM" id="Phobius"/>
    </source>
</evidence>
<accession>A0ABW3SWH0</accession>
<keyword evidence="1" id="KW-0812">Transmembrane</keyword>
<dbReference type="Proteomes" id="UP001597216">
    <property type="component" value="Unassembled WGS sequence"/>
</dbReference>
<gene>
    <name evidence="2" type="ORF">ACFQ27_01690</name>
</gene>
<dbReference type="EMBL" id="JBHTLQ010000003">
    <property type="protein sequence ID" value="MFD1189279.1"/>
    <property type="molecule type" value="Genomic_DNA"/>
</dbReference>
<sequence>MRRALAISLAVTDLLFLAYWSTSLLALAGVVHVSPDAMYAGYDQPRVIAWNWSFLPLDLAFSVSGLLAVRAARRGSPIWRPLALISLAFTVAAGGMAIGYWTLLGEFNPSWFLPNLALVVWPMAFLPGLIRETASPPA</sequence>
<protein>
    <submittedName>
        <fullName evidence="2">DUF5360 family protein</fullName>
    </submittedName>
</protein>
<comment type="caution">
    <text evidence="2">The sequence shown here is derived from an EMBL/GenBank/DDBJ whole genome shotgun (WGS) entry which is preliminary data.</text>
</comment>
<reference evidence="3" key="1">
    <citation type="journal article" date="2019" name="Int. J. Syst. Evol. Microbiol.">
        <title>The Global Catalogue of Microorganisms (GCM) 10K type strain sequencing project: providing services to taxonomists for standard genome sequencing and annotation.</title>
        <authorList>
            <consortium name="The Broad Institute Genomics Platform"/>
            <consortium name="The Broad Institute Genome Sequencing Center for Infectious Disease"/>
            <person name="Wu L."/>
            <person name="Ma J."/>
        </authorList>
    </citation>
    <scope>NUCLEOTIDE SEQUENCE [LARGE SCALE GENOMIC DNA]</scope>
    <source>
        <strain evidence="3">CCUG 55074</strain>
    </source>
</reference>